<evidence type="ECO:0000256" key="1">
    <source>
        <dbReference type="SAM" id="MobiDB-lite"/>
    </source>
</evidence>
<evidence type="ECO:0000313" key="5">
    <source>
        <dbReference type="Proteomes" id="UP001165121"/>
    </source>
</evidence>
<sequence length="432" mass="48962">MLQAKLPHYLWEYAVRSAVHTRNRVISRSDPTMTPFEKYWGRKPELKFVKTFGRRCVAMIPPRDRSAKCKFRPKGKSGVFIGSDPQRKGFFVYIAGRCHEVVHSRSVIFLEPPTSHSVQTISDPHDDPLRIVDENDAAGDDDDSFDSDTMTTNSKRHSSSSTRIAEYTGKPAPPNIRRSERMANLSTSVTLSAAHVQLNEIIQEPVNLKAARASTEWHLWEKAIRDEIEALRANDISDLVDPPPGAHIIGSTIVFRVKLSAHGEVERLKARICAQGFTQEFLKDYYETYVPVATLTSIRVFLAMATQMGMRVRQGDVPTAYVKAGLTEVLYVRQPRGFEEGSRTKVWRFKKALYGLNQAGREWNVALNKFLVDYGLIPTREDACVYIHPTNNLIVLIYVGDILIGCKSDKSMMNLMQALQTKYRVKDLENVQ</sequence>
<dbReference type="InterPro" id="IPR043502">
    <property type="entry name" value="DNA/RNA_pol_sf"/>
</dbReference>
<dbReference type="OrthoDB" id="122357at2759"/>
<feature type="compositionally biased region" description="Polar residues" evidence="1">
    <location>
        <begin position="149"/>
        <end position="163"/>
    </location>
</feature>
<accession>A0A9W7CPU2</accession>
<dbReference type="InterPro" id="IPR057670">
    <property type="entry name" value="SH3_retrovirus"/>
</dbReference>
<feature type="compositionally biased region" description="Basic and acidic residues" evidence="1">
    <location>
        <begin position="123"/>
        <end position="133"/>
    </location>
</feature>
<dbReference type="Pfam" id="PF25597">
    <property type="entry name" value="SH3_retrovirus"/>
    <property type="match status" value="1"/>
</dbReference>
<dbReference type="Proteomes" id="UP001165121">
    <property type="component" value="Unassembled WGS sequence"/>
</dbReference>
<evidence type="ECO:0000259" key="2">
    <source>
        <dbReference type="Pfam" id="PF07727"/>
    </source>
</evidence>
<feature type="domain" description="Reverse transcriptase Ty1/copia-type" evidence="2">
    <location>
        <begin position="235"/>
        <end position="431"/>
    </location>
</feature>
<dbReference type="Pfam" id="PF07727">
    <property type="entry name" value="RVT_2"/>
    <property type="match status" value="1"/>
</dbReference>
<name>A0A9W7CPU2_9STRA</name>
<protein>
    <submittedName>
        <fullName evidence="4">Unnamed protein product</fullName>
    </submittedName>
</protein>
<organism evidence="4 5">
    <name type="scientific">Phytophthora fragariaefolia</name>
    <dbReference type="NCBI Taxonomy" id="1490495"/>
    <lineage>
        <taxon>Eukaryota</taxon>
        <taxon>Sar</taxon>
        <taxon>Stramenopiles</taxon>
        <taxon>Oomycota</taxon>
        <taxon>Peronosporomycetes</taxon>
        <taxon>Peronosporales</taxon>
        <taxon>Peronosporaceae</taxon>
        <taxon>Phytophthora</taxon>
    </lineage>
</organism>
<reference evidence="4" key="1">
    <citation type="submission" date="2023-04" db="EMBL/GenBank/DDBJ databases">
        <title>Phytophthora fragariaefolia NBRC 109709.</title>
        <authorList>
            <person name="Ichikawa N."/>
            <person name="Sato H."/>
            <person name="Tonouchi N."/>
        </authorList>
    </citation>
    <scope>NUCLEOTIDE SEQUENCE</scope>
    <source>
        <strain evidence="4">NBRC 109709</strain>
    </source>
</reference>
<evidence type="ECO:0000259" key="3">
    <source>
        <dbReference type="Pfam" id="PF25597"/>
    </source>
</evidence>
<keyword evidence="5" id="KW-1185">Reference proteome</keyword>
<comment type="caution">
    <text evidence="4">The sequence shown here is derived from an EMBL/GenBank/DDBJ whole genome shotgun (WGS) entry which is preliminary data.</text>
</comment>
<gene>
    <name evidence="4" type="ORF">Pfra01_001065800</name>
</gene>
<feature type="compositionally biased region" description="Acidic residues" evidence="1">
    <location>
        <begin position="134"/>
        <end position="146"/>
    </location>
</feature>
<dbReference type="SUPFAM" id="SSF56672">
    <property type="entry name" value="DNA/RNA polymerases"/>
    <property type="match status" value="1"/>
</dbReference>
<dbReference type="AlphaFoldDB" id="A0A9W7CPU2"/>
<evidence type="ECO:0000313" key="4">
    <source>
        <dbReference type="EMBL" id="GMF37740.1"/>
    </source>
</evidence>
<feature type="domain" description="Retroviral polymerase SH3-like" evidence="3">
    <location>
        <begin position="55"/>
        <end position="114"/>
    </location>
</feature>
<dbReference type="EMBL" id="BSXT01001036">
    <property type="protein sequence ID" value="GMF37740.1"/>
    <property type="molecule type" value="Genomic_DNA"/>
</dbReference>
<dbReference type="InterPro" id="IPR013103">
    <property type="entry name" value="RVT_2"/>
</dbReference>
<proteinExistence type="predicted"/>
<feature type="region of interest" description="Disordered" evidence="1">
    <location>
        <begin position="115"/>
        <end position="177"/>
    </location>
</feature>